<dbReference type="EMBL" id="JBGBPQ010000005">
    <property type="protein sequence ID" value="KAL1524532.1"/>
    <property type="molecule type" value="Genomic_DNA"/>
</dbReference>
<evidence type="ECO:0000313" key="3">
    <source>
        <dbReference type="EMBL" id="KAL1504414.1"/>
    </source>
</evidence>
<proteinExistence type="predicted"/>
<evidence type="ECO:0000256" key="1">
    <source>
        <dbReference type="SAM" id="Coils"/>
    </source>
</evidence>
<name>A0AB34JUF5_PRYPA</name>
<accession>A0AB34JUF5</accession>
<evidence type="ECO:0000256" key="2">
    <source>
        <dbReference type="SAM" id="MobiDB-lite"/>
    </source>
</evidence>
<dbReference type="EMBL" id="JBGBPQ010000020">
    <property type="protein sequence ID" value="KAL1504414.1"/>
    <property type="molecule type" value="Genomic_DNA"/>
</dbReference>
<keyword evidence="1" id="KW-0175">Coiled coil</keyword>
<dbReference type="AlphaFoldDB" id="A0AB34JUF5"/>
<gene>
    <name evidence="3" type="ORF">AB1Y20_010820</name>
    <name evidence="4" type="ORF">AB1Y20_019425</name>
</gene>
<reference evidence="4 5" key="1">
    <citation type="journal article" date="2024" name="Science">
        <title>Giant polyketide synthase enzymes in the biosynthesis of giant marine polyether toxins.</title>
        <authorList>
            <person name="Fallon T.R."/>
            <person name="Shende V.V."/>
            <person name="Wierzbicki I.H."/>
            <person name="Pendleton A.L."/>
            <person name="Watervoot N.F."/>
            <person name="Auber R.P."/>
            <person name="Gonzalez D.J."/>
            <person name="Wisecaver J.H."/>
            <person name="Moore B.S."/>
        </authorList>
    </citation>
    <scope>NUCLEOTIDE SEQUENCE [LARGE SCALE GENOMIC DNA]</scope>
    <source>
        <strain evidence="4 5">12B1</strain>
    </source>
</reference>
<evidence type="ECO:0000313" key="5">
    <source>
        <dbReference type="Proteomes" id="UP001515480"/>
    </source>
</evidence>
<sequence>MAAPRSPANGTPREVPQAFPSAREVGADEDHPLQRPAASMIASPTYSNDSDEDDLDVEQAAGKLRDLLLKMIPYWKEQEKKSAELCCPFTMCGLARMFRSGHVSKATYRAMARHFEWPRDPLATLQPQKVECRANANSLRNIHALHMHACDSCPSIEVTELLEDDKTTGDQLCHRVLDDILQPHSAHVRPDIAALCSAKKKPQELRQTMSWPPVLVIRTKALSSRTLLEAKFAKWGATLFFNEYNRDGFTGKAVLCFACTPGKALADSYEQAKLLKENLSSQRVAEVDSVCWLTKNEKDKWANTPRSWAKKFHEWASRVNLKFVNKADHEARLLQAAQRKMEQVEHIAYQSSHEAAARMREIEEAKAKTKSIRLECEKKVAEMEAVLKKNVSEQEMKIQILEQRLMQLDVQARAERQLMRKVQDHRKREHAALKDEMEEKLRRVTKQEAEECRKEYEQKIRLNEQLLQDANMNYQENLARLREEKDKANLETEQIKQGAEEAKDSAVHEASIKLFIRLNPLNDLFVNVQELLFTDFSAELEKGHFIRSVGLLDLGYMLQLGLSDSDQTAATLWIDNFRNDNPQAESGSGLPLFEPLKIFPIYEDPESGDCSYQVKENHPFVVAFRKRYGKKRSPLTQRTQADEMLQYMKMTFSEFKNSTHPANGFHRVVTHCCQLAECYKEGRCRGVFPKGTFLTPRLYQDGPNRFGHQLCRVECSPTEYFMLWRQLTQAKPSPAHQQC</sequence>
<comment type="caution">
    <text evidence="4">The sequence shown here is derived from an EMBL/GenBank/DDBJ whole genome shotgun (WGS) entry which is preliminary data.</text>
</comment>
<keyword evidence="5" id="KW-1185">Reference proteome</keyword>
<dbReference type="Proteomes" id="UP001515480">
    <property type="component" value="Unassembled WGS sequence"/>
</dbReference>
<evidence type="ECO:0000313" key="4">
    <source>
        <dbReference type="EMBL" id="KAL1524532.1"/>
    </source>
</evidence>
<organism evidence="4 5">
    <name type="scientific">Prymnesium parvum</name>
    <name type="common">Toxic golden alga</name>
    <dbReference type="NCBI Taxonomy" id="97485"/>
    <lineage>
        <taxon>Eukaryota</taxon>
        <taxon>Haptista</taxon>
        <taxon>Haptophyta</taxon>
        <taxon>Prymnesiophyceae</taxon>
        <taxon>Prymnesiales</taxon>
        <taxon>Prymnesiaceae</taxon>
        <taxon>Prymnesium</taxon>
    </lineage>
</organism>
<feature type="region of interest" description="Disordered" evidence="2">
    <location>
        <begin position="1"/>
        <end position="53"/>
    </location>
</feature>
<protein>
    <submittedName>
        <fullName evidence="4">Uncharacterized protein</fullName>
    </submittedName>
</protein>
<feature type="coiled-coil region" evidence="1">
    <location>
        <begin position="384"/>
        <end position="498"/>
    </location>
</feature>